<proteinExistence type="predicted"/>
<feature type="transmembrane region" description="Helical" evidence="1">
    <location>
        <begin position="69"/>
        <end position="93"/>
    </location>
</feature>
<evidence type="ECO:0000313" key="3">
    <source>
        <dbReference type="Proteomes" id="UP000230340"/>
    </source>
</evidence>
<keyword evidence="1" id="KW-0812">Transmembrane</keyword>
<dbReference type="InterPro" id="IPR007165">
    <property type="entry name" value="Phage_holin_4_2"/>
</dbReference>
<name>A0A2H0XFU6_UNCKA</name>
<protein>
    <recommendedName>
        <fullName evidence="4">Phage holin family protein</fullName>
    </recommendedName>
</protein>
<reference evidence="3" key="1">
    <citation type="submission" date="2017-09" db="EMBL/GenBank/DDBJ databases">
        <title>Depth-based differentiation of microbial function through sediment-hosted aquifers and enrichment of novel symbionts in the deep terrestrial subsurface.</title>
        <authorList>
            <person name="Probst A.J."/>
            <person name="Ladd B."/>
            <person name="Jarett J.K."/>
            <person name="Geller-Mcgrath D.E."/>
            <person name="Sieber C.M.K."/>
            <person name="Emerson J.B."/>
            <person name="Anantharaman K."/>
            <person name="Thomas B.C."/>
            <person name="Malmstrom R."/>
            <person name="Stieglmeier M."/>
            <person name="Klingl A."/>
            <person name="Woyke T."/>
            <person name="Ryan C.M."/>
            <person name="Banfield J.F."/>
        </authorList>
    </citation>
    <scope>NUCLEOTIDE SEQUENCE [LARGE SCALE GENOMIC DNA]</scope>
</reference>
<keyword evidence="1" id="KW-0472">Membrane</keyword>
<accession>A0A2H0XFU6</accession>
<feature type="transmembrane region" description="Helical" evidence="1">
    <location>
        <begin position="113"/>
        <end position="137"/>
    </location>
</feature>
<evidence type="ECO:0000313" key="2">
    <source>
        <dbReference type="EMBL" id="PIS22988.1"/>
    </source>
</evidence>
<comment type="caution">
    <text evidence="2">The sequence shown here is derived from an EMBL/GenBank/DDBJ whole genome shotgun (WGS) entry which is preliminary data.</text>
</comment>
<gene>
    <name evidence="2" type="ORF">COT49_02780</name>
</gene>
<keyword evidence="1" id="KW-1133">Transmembrane helix</keyword>
<feature type="transmembrane region" description="Helical" evidence="1">
    <location>
        <begin position="12"/>
        <end position="33"/>
    </location>
</feature>
<sequence length="139" mass="15788">MIDFVIKKILRLFTVNIAILYFLPQIVSSVLYLEGAKTILFTAGVLAIANIFARPLVKLVMLPVNILSLGMLSWLSNVFILYLTLYIVPGFIISPFSFVGLEYQGFTIPAWDFSYFWTIVLVSFLISSVYSVISWIFDI</sequence>
<evidence type="ECO:0008006" key="4">
    <source>
        <dbReference type="Google" id="ProtNLM"/>
    </source>
</evidence>
<feature type="transmembrane region" description="Helical" evidence="1">
    <location>
        <begin position="39"/>
        <end position="57"/>
    </location>
</feature>
<dbReference type="EMBL" id="PEYT01000023">
    <property type="protein sequence ID" value="PIS22988.1"/>
    <property type="molecule type" value="Genomic_DNA"/>
</dbReference>
<dbReference type="Pfam" id="PF04020">
    <property type="entry name" value="Phage_holin_4_2"/>
    <property type="match status" value="1"/>
</dbReference>
<organism evidence="2 3">
    <name type="scientific">candidate division WWE3 bacterium CG08_land_8_20_14_0_20_40_13</name>
    <dbReference type="NCBI Taxonomy" id="1975084"/>
    <lineage>
        <taxon>Bacteria</taxon>
        <taxon>Katanobacteria</taxon>
    </lineage>
</organism>
<dbReference type="AlphaFoldDB" id="A0A2H0XFU6"/>
<dbReference type="Proteomes" id="UP000230340">
    <property type="component" value="Unassembled WGS sequence"/>
</dbReference>
<evidence type="ECO:0000256" key="1">
    <source>
        <dbReference type="SAM" id="Phobius"/>
    </source>
</evidence>